<keyword evidence="7" id="KW-0175">Coiled coil</keyword>
<gene>
    <name evidence="10" type="primary">zraS_2</name>
    <name evidence="10" type="ORF">BWY73_01103</name>
</gene>
<dbReference type="EMBL" id="MWAK01000180">
    <property type="protein sequence ID" value="OPZ91400.1"/>
    <property type="molecule type" value="Genomic_DNA"/>
</dbReference>
<evidence type="ECO:0000256" key="1">
    <source>
        <dbReference type="ARBA" id="ARBA00000085"/>
    </source>
</evidence>
<feature type="coiled-coil region" evidence="7">
    <location>
        <begin position="205"/>
        <end position="239"/>
    </location>
</feature>
<dbReference type="GO" id="GO:0000155">
    <property type="term" value="F:phosphorelay sensor kinase activity"/>
    <property type="evidence" value="ECO:0007669"/>
    <property type="project" value="InterPro"/>
</dbReference>
<dbReference type="Pfam" id="PF02518">
    <property type="entry name" value="HATPase_c"/>
    <property type="match status" value="1"/>
</dbReference>
<proteinExistence type="predicted"/>
<dbReference type="Pfam" id="PF00512">
    <property type="entry name" value="HisKA"/>
    <property type="match status" value="1"/>
</dbReference>
<evidence type="ECO:0000256" key="8">
    <source>
        <dbReference type="SAM" id="Phobius"/>
    </source>
</evidence>
<keyword evidence="5" id="KW-0418">Kinase</keyword>
<keyword evidence="8" id="KW-0812">Transmembrane</keyword>
<dbReference type="SUPFAM" id="SSF55874">
    <property type="entry name" value="ATPase domain of HSP90 chaperone/DNA topoisomerase II/histidine kinase"/>
    <property type="match status" value="1"/>
</dbReference>
<evidence type="ECO:0000256" key="7">
    <source>
        <dbReference type="SAM" id="Coils"/>
    </source>
</evidence>
<dbReference type="SUPFAM" id="SSF55781">
    <property type="entry name" value="GAF domain-like"/>
    <property type="match status" value="1"/>
</dbReference>
<dbReference type="Proteomes" id="UP000485484">
    <property type="component" value="Unassembled WGS sequence"/>
</dbReference>
<dbReference type="PRINTS" id="PR00344">
    <property type="entry name" value="BCTRLSENSOR"/>
</dbReference>
<evidence type="ECO:0000256" key="3">
    <source>
        <dbReference type="ARBA" id="ARBA00022553"/>
    </source>
</evidence>
<dbReference type="SUPFAM" id="SSF47384">
    <property type="entry name" value="Homodimeric domain of signal transducing histidine kinase"/>
    <property type="match status" value="1"/>
</dbReference>
<dbReference type="Gene3D" id="3.30.450.40">
    <property type="match status" value="1"/>
</dbReference>
<dbReference type="PROSITE" id="PS50109">
    <property type="entry name" value="HIS_KIN"/>
    <property type="match status" value="1"/>
</dbReference>
<dbReference type="SMART" id="SM00388">
    <property type="entry name" value="HisKA"/>
    <property type="match status" value="1"/>
</dbReference>
<dbReference type="InterPro" id="IPR029016">
    <property type="entry name" value="GAF-like_dom_sf"/>
</dbReference>
<evidence type="ECO:0000259" key="9">
    <source>
        <dbReference type="PROSITE" id="PS50109"/>
    </source>
</evidence>
<dbReference type="InterPro" id="IPR003594">
    <property type="entry name" value="HATPase_dom"/>
</dbReference>
<name>A0A1V5MER1_UNCT6</name>
<keyword evidence="8" id="KW-0472">Membrane</keyword>
<evidence type="ECO:0000256" key="6">
    <source>
        <dbReference type="ARBA" id="ARBA00023012"/>
    </source>
</evidence>
<organism evidence="10">
    <name type="scientific">candidate division TA06 bacterium ADurb.Bin417</name>
    <dbReference type="NCBI Taxonomy" id="1852828"/>
    <lineage>
        <taxon>Bacteria</taxon>
        <taxon>Bacteria division TA06</taxon>
    </lineage>
</organism>
<dbReference type="Gene3D" id="1.10.287.130">
    <property type="match status" value="1"/>
</dbReference>
<dbReference type="EC" id="2.7.13.3" evidence="2"/>
<sequence>MVVPIRKEVFWTDDEVGLLYRLDEALHSTRDIEHLFFIILTAATAGSAFSFPRAALLLLDESRSRLRGVLGIGPNSQAEASRIWSELDGAKPGLHNLLANYEHFDRNGEFNRAVLALDFNLSDCPVCGQVVRSAEVFMLTRPLETGALHPELAALFSGPQVVLTPIPDQTAPLGMLAADNAFSGRPVSERQVQLLAFFSERAGMILEMVRINQELNQKLKELNQAYHELYETKNNLTRSAHLASIGRSISYVSHEIREPLAVIGGLARIISRASSDPESREQGLQIYQKCLELSRFVDNSLVYARLGRSEITACRVNDLITEVSEDLFRKLAEETGRKTAPVTISLKPGLPEIMADPEQLRHVFLNLIENGLFSIRDLSEGRVRVTTDFTRESIIVAVDDNGHGIAAGDLDKIFEPFYTTRLTGSGLGLAFAREAVENNGGTIRVESRGPEEGARFVVTLPRKRGRGDQP</sequence>
<keyword evidence="6" id="KW-0902">Two-component regulatory system</keyword>
<evidence type="ECO:0000256" key="5">
    <source>
        <dbReference type="ARBA" id="ARBA00022777"/>
    </source>
</evidence>
<keyword evidence="3" id="KW-0597">Phosphoprotein</keyword>
<evidence type="ECO:0000256" key="2">
    <source>
        <dbReference type="ARBA" id="ARBA00012438"/>
    </source>
</evidence>
<reference evidence="10" key="1">
    <citation type="submission" date="2017-02" db="EMBL/GenBank/DDBJ databases">
        <title>Delving into the versatile metabolic prowess of the omnipresent phylum Bacteroidetes.</title>
        <authorList>
            <person name="Nobu M.K."/>
            <person name="Mei R."/>
            <person name="Narihiro T."/>
            <person name="Kuroda K."/>
            <person name="Liu W.-T."/>
        </authorList>
    </citation>
    <scope>NUCLEOTIDE SEQUENCE</scope>
    <source>
        <strain evidence="10">ADurb.Bin417</strain>
    </source>
</reference>
<dbReference type="PANTHER" id="PTHR43711:SF1">
    <property type="entry name" value="HISTIDINE KINASE 1"/>
    <property type="match status" value="1"/>
</dbReference>
<dbReference type="InterPro" id="IPR036097">
    <property type="entry name" value="HisK_dim/P_sf"/>
</dbReference>
<comment type="catalytic activity">
    <reaction evidence="1">
        <text>ATP + protein L-histidine = ADP + protein N-phospho-L-histidine.</text>
        <dbReference type="EC" id="2.7.13.3"/>
    </reaction>
</comment>
<dbReference type="Gene3D" id="3.30.565.10">
    <property type="entry name" value="Histidine kinase-like ATPase, C-terminal domain"/>
    <property type="match status" value="1"/>
</dbReference>
<dbReference type="InterPro" id="IPR003661">
    <property type="entry name" value="HisK_dim/P_dom"/>
</dbReference>
<feature type="domain" description="Histidine kinase" evidence="9">
    <location>
        <begin position="251"/>
        <end position="464"/>
    </location>
</feature>
<keyword evidence="4 10" id="KW-0808">Transferase</keyword>
<evidence type="ECO:0000313" key="10">
    <source>
        <dbReference type="EMBL" id="OPZ91400.1"/>
    </source>
</evidence>
<dbReference type="InterPro" id="IPR004358">
    <property type="entry name" value="Sig_transdc_His_kin-like_C"/>
</dbReference>
<protein>
    <recommendedName>
        <fullName evidence="2">histidine kinase</fullName>
        <ecNumber evidence="2">2.7.13.3</ecNumber>
    </recommendedName>
</protein>
<evidence type="ECO:0000256" key="4">
    <source>
        <dbReference type="ARBA" id="ARBA00022679"/>
    </source>
</evidence>
<dbReference type="InterPro" id="IPR005467">
    <property type="entry name" value="His_kinase_dom"/>
</dbReference>
<keyword evidence="8" id="KW-1133">Transmembrane helix</keyword>
<dbReference type="InterPro" id="IPR050736">
    <property type="entry name" value="Sensor_HK_Regulatory"/>
</dbReference>
<comment type="caution">
    <text evidence="10">The sequence shown here is derived from an EMBL/GenBank/DDBJ whole genome shotgun (WGS) entry which is preliminary data.</text>
</comment>
<dbReference type="AlphaFoldDB" id="A0A1V5MER1"/>
<accession>A0A1V5MER1</accession>
<dbReference type="SMART" id="SM00387">
    <property type="entry name" value="HATPase_c"/>
    <property type="match status" value="1"/>
</dbReference>
<dbReference type="PANTHER" id="PTHR43711">
    <property type="entry name" value="TWO-COMPONENT HISTIDINE KINASE"/>
    <property type="match status" value="1"/>
</dbReference>
<dbReference type="InterPro" id="IPR036890">
    <property type="entry name" value="HATPase_C_sf"/>
</dbReference>
<feature type="transmembrane region" description="Helical" evidence="8">
    <location>
        <begin position="35"/>
        <end position="59"/>
    </location>
</feature>
<dbReference type="CDD" id="cd00082">
    <property type="entry name" value="HisKA"/>
    <property type="match status" value="1"/>
</dbReference>